<evidence type="ECO:0000313" key="3">
    <source>
        <dbReference type="Proteomes" id="UP001500841"/>
    </source>
</evidence>
<reference evidence="3" key="1">
    <citation type="journal article" date="2019" name="Int. J. Syst. Evol. Microbiol.">
        <title>The Global Catalogue of Microorganisms (GCM) 10K type strain sequencing project: providing services to taxonomists for standard genome sequencing and annotation.</title>
        <authorList>
            <consortium name="The Broad Institute Genomics Platform"/>
            <consortium name="The Broad Institute Genome Sequencing Center for Infectious Disease"/>
            <person name="Wu L."/>
            <person name="Ma J."/>
        </authorList>
    </citation>
    <scope>NUCLEOTIDE SEQUENCE [LARGE SCALE GENOMIC DNA]</scope>
    <source>
        <strain evidence="3">JCM 17085</strain>
    </source>
</reference>
<feature type="signal peptide" evidence="1">
    <location>
        <begin position="1"/>
        <end position="17"/>
    </location>
</feature>
<evidence type="ECO:0000313" key="2">
    <source>
        <dbReference type="EMBL" id="GAA4085178.1"/>
    </source>
</evidence>
<gene>
    <name evidence="2" type="ORF">GCM10022392_02470</name>
</gene>
<dbReference type="EMBL" id="BAABCV010000001">
    <property type="protein sequence ID" value="GAA4085178.1"/>
    <property type="molecule type" value="Genomic_DNA"/>
</dbReference>
<proteinExistence type="predicted"/>
<dbReference type="RefSeq" id="WP_345100542.1">
    <property type="nucleotide sequence ID" value="NZ_BAABCV010000001.1"/>
</dbReference>
<protein>
    <recommendedName>
        <fullName evidence="4">Carboxypeptidase-like protein</fullName>
    </recommendedName>
</protein>
<comment type="caution">
    <text evidence="2">The sequence shown here is derived from an EMBL/GenBank/DDBJ whole genome shotgun (WGS) entry which is preliminary data.</text>
</comment>
<organism evidence="2 3">
    <name type="scientific">Mucilaginibacter panaciglaebae</name>
    <dbReference type="NCBI Taxonomy" id="502331"/>
    <lineage>
        <taxon>Bacteria</taxon>
        <taxon>Pseudomonadati</taxon>
        <taxon>Bacteroidota</taxon>
        <taxon>Sphingobacteriia</taxon>
        <taxon>Sphingobacteriales</taxon>
        <taxon>Sphingobacteriaceae</taxon>
        <taxon>Mucilaginibacter</taxon>
    </lineage>
</organism>
<keyword evidence="1" id="KW-0732">Signal</keyword>
<name>A0ABP7WB39_9SPHI</name>
<accession>A0ABP7WB39</accession>
<evidence type="ECO:0000256" key="1">
    <source>
        <dbReference type="SAM" id="SignalP"/>
    </source>
</evidence>
<sequence length="310" mass="35235">MKKIVVLFCLFPFLADAQGKLNKFHVVDSLSGKAVPSVSVTLVRARLSINTEKDGIFMIPGNLASLRDTIILYAQNYKPNQLLTRQLNGRDTLRLTKFAIDFKSKPAKYNNDTLLNSYRKQDIVHYAGVNTGTAKFEYLQLAQQFYTSKPGTILKSIKLNRLAFGLDVSEYTWTHLVHLDVTKFRIRIYDIDPITHGPGRDLCNKVIEESKSVGSQVSINLKKYNIIIPNTSFFVAIEWIRDFYNAGYSVAYDQDGEITRDINYRPALGISAITGKALNIWALNFNREWKPFTYFMPFGTDLAMSAIIAY</sequence>
<dbReference type="Proteomes" id="UP001500841">
    <property type="component" value="Unassembled WGS sequence"/>
</dbReference>
<evidence type="ECO:0008006" key="4">
    <source>
        <dbReference type="Google" id="ProtNLM"/>
    </source>
</evidence>
<feature type="chain" id="PRO_5047203338" description="Carboxypeptidase-like protein" evidence="1">
    <location>
        <begin position="18"/>
        <end position="310"/>
    </location>
</feature>
<keyword evidence="3" id="KW-1185">Reference proteome</keyword>